<dbReference type="Pfam" id="PF23042">
    <property type="entry name" value="KOW1_SPT5"/>
    <property type="match status" value="1"/>
</dbReference>
<feature type="domain" description="KOW" evidence="14">
    <location>
        <begin position="1168"/>
        <end position="1195"/>
    </location>
</feature>
<feature type="region of interest" description="Disordered" evidence="12">
    <location>
        <begin position="899"/>
        <end position="997"/>
    </location>
</feature>
<feature type="compositionally biased region" description="Basic residues" evidence="12">
    <location>
        <begin position="60"/>
        <end position="70"/>
    </location>
</feature>
<dbReference type="CDD" id="cd06084">
    <property type="entry name" value="KOW_Spt5_4"/>
    <property type="match status" value="1"/>
</dbReference>
<keyword evidence="6" id="KW-0804">Transcription</keyword>
<dbReference type="InterPro" id="IPR039659">
    <property type="entry name" value="SPT5"/>
</dbReference>
<dbReference type="InterPro" id="IPR036735">
    <property type="entry name" value="NGN_dom_sf"/>
</dbReference>
<dbReference type="AlphaFoldDB" id="A0A9Q3BEQ0"/>
<comment type="function">
    <text evidence="8">The SPT4-SPT5 complex mediates both activation and inhibition of transcription elongation, and plays a role in pre-mRNA processing. This complex seems to be important for the stability of the RNA polymerase II elongation machinery on the chromatin template but not for the inherent ability of this machinery to translocate down the gene.</text>
</comment>
<dbReference type="PANTHER" id="PTHR11125:SF7">
    <property type="entry name" value="TRANSCRIPTION ELONGATION FACTOR SPT5"/>
    <property type="match status" value="1"/>
</dbReference>
<dbReference type="InterPro" id="IPR005824">
    <property type="entry name" value="KOW"/>
</dbReference>
<dbReference type="GO" id="GO:0032044">
    <property type="term" value="C:DSIF complex"/>
    <property type="evidence" value="ECO:0007669"/>
    <property type="project" value="TreeGrafter"/>
</dbReference>
<evidence type="ECO:0000256" key="11">
    <source>
        <dbReference type="ARBA" id="ARBA00031006"/>
    </source>
</evidence>
<dbReference type="InterPro" id="IPR041973">
    <property type="entry name" value="KOW_Spt5_1"/>
</dbReference>
<feature type="compositionally biased region" description="Polar residues" evidence="12">
    <location>
        <begin position="806"/>
        <end position="817"/>
    </location>
</feature>
<dbReference type="CDD" id="cd06083">
    <property type="entry name" value="KOW_Spt5_3"/>
    <property type="match status" value="1"/>
</dbReference>
<dbReference type="InterPro" id="IPR041977">
    <property type="entry name" value="KOW_Spt5_4"/>
</dbReference>
<dbReference type="GO" id="GO:0000785">
    <property type="term" value="C:chromatin"/>
    <property type="evidence" value="ECO:0007669"/>
    <property type="project" value="UniProtKB-ARBA"/>
</dbReference>
<protein>
    <recommendedName>
        <fullName evidence="3">Transcription elongation factor SPT5</fullName>
    </recommendedName>
    <alternativeName>
        <fullName evidence="10 11">Chromatin Elongation factor SPT5</fullName>
    </alternativeName>
    <alternativeName>
        <fullName evidence="4">Transcription elongation factor spt5</fullName>
    </alternativeName>
</protein>
<evidence type="ECO:0000256" key="9">
    <source>
        <dbReference type="ARBA" id="ARBA00025870"/>
    </source>
</evidence>
<feature type="compositionally biased region" description="Acidic residues" evidence="12">
    <location>
        <begin position="76"/>
        <end position="101"/>
    </location>
</feature>
<feature type="compositionally biased region" description="Basic and acidic residues" evidence="12">
    <location>
        <begin position="950"/>
        <end position="961"/>
    </location>
</feature>
<dbReference type="OrthoDB" id="28901at2759"/>
<feature type="domain" description="KOW" evidence="14">
    <location>
        <begin position="622"/>
        <end position="651"/>
    </location>
</feature>
<reference evidence="15" key="1">
    <citation type="submission" date="2021-03" db="EMBL/GenBank/DDBJ databases">
        <title>Draft genome sequence of rust myrtle Austropuccinia psidii MF-1, a brazilian biotype.</title>
        <authorList>
            <person name="Quecine M.C."/>
            <person name="Pachon D.M.R."/>
            <person name="Bonatelli M.L."/>
            <person name="Correr F.H."/>
            <person name="Franceschini L.M."/>
            <person name="Leite T.F."/>
            <person name="Margarido G.R.A."/>
            <person name="Almeida C.A."/>
            <person name="Ferrarezi J.A."/>
            <person name="Labate C.A."/>
        </authorList>
    </citation>
    <scope>NUCLEOTIDE SEQUENCE</scope>
    <source>
        <strain evidence="15">MF-1</strain>
    </source>
</reference>
<dbReference type="CDD" id="cd06082">
    <property type="entry name" value="KOW_Spt5_2"/>
    <property type="match status" value="1"/>
</dbReference>
<dbReference type="InterPro" id="IPR005100">
    <property type="entry name" value="NGN-domain"/>
</dbReference>
<dbReference type="InterPro" id="IPR039385">
    <property type="entry name" value="NGN_Euk"/>
</dbReference>
<dbReference type="PANTHER" id="PTHR11125">
    <property type="entry name" value="SUPPRESSOR OF TY 5"/>
    <property type="match status" value="1"/>
</dbReference>
<dbReference type="GO" id="GO:0032784">
    <property type="term" value="P:regulation of DNA-templated transcription elongation"/>
    <property type="evidence" value="ECO:0007669"/>
    <property type="project" value="InterPro"/>
</dbReference>
<dbReference type="InterPro" id="IPR006645">
    <property type="entry name" value="NGN-like_dom"/>
</dbReference>
<dbReference type="CDD" id="cd09888">
    <property type="entry name" value="NGN_Euk"/>
    <property type="match status" value="1"/>
</dbReference>
<dbReference type="CDD" id="cd06085">
    <property type="entry name" value="KOW_Spt5_5"/>
    <property type="match status" value="1"/>
</dbReference>
<gene>
    <name evidence="15" type="ORF">O181_003627</name>
</gene>
<comment type="caution">
    <text evidence="15">The sequence shown here is derived from an EMBL/GenBank/DDBJ whole genome shotgun (WGS) entry which is preliminary data.</text>
</comment>
<comment type="subunit">
    <text evidence="9">Component of the SPT4-SPT5 complex. Interacts with RNA polymerase II.</text>
</comment>
<evidence type="ECO:0000256" key="3">
    <source>
        <dbReference type="ARBA" id="ARBA00020181"/>
    </source>
</evidence>
<dbReference type="Pfam" id="PF23037">
    <property type="entry name" value="KOWx_SPT5"/>
    <property type="match status" value="1"/>
</dbReference>
<feature type="domain" description="KOW" evidence="14">
    <location>
        <begin position="721"/>
        <end position="748"/>
    </location>
</feature>
<dbReference type="Gene3D" id="2.30.30.30">
    <property type="match status" value="3"/>
</dbReference>
<dbReference type="InterPro" id="IPR008991">
    <property type="entry name" value="Translation_prot_SH3-like_sf"/>
</dbReference>
<keyword evidence="5" id="KW-0507">mRNA processing</keyword>
<dbReference type="InterPro" id="IPR057936">
    <property type="entry name" value="KOWx_Spt5"/>
</dbReference>
<dbReference type="FunFam" id="2.30.30.30:FF:000018">
    <property type="entry name" value="Transcription elongation factor SPT5"/>
    <property type="match status" value="1"/>
</dbReference>
<feature type="compositionally biased region" description="Polar residues" evidence="12">
    <location>
        <begin position="962"/>
        <end position="971"/>
    </location>
</feature>
<feature type="compositionally biased region" description="Low complexity" evidence="12">
    <location>
        <begin position="972"/>
        <end position="983"/>
    </location>
</feature>
<name>A0A9Q3BEQ0_9BASI</name>
<evidence type="ECO:0000259" key="14">
    <source>
        <dbReference type="SMART" id="SM00739"/>
    </source>
</evidence>
<dbReference type="CDD" id="cd06081">
    <property type="entry name" value="KOW_Spt5_1"/>
    <property type="match status" value="1"/>
</dbReference>
<keyword evidence="16" id="KW-1185">Reference proteome</keyword>
<dbReference type="GO" id="GO:0006357">
    <property type="term" value="P:regulation of transcription by RNA polymerase II"/>
    <property type="evidence" value="ECO:0007669"/>
    <property type="project" value="InterPro"/>
</dbReference>
<dbReference type="Pfam" id="PF11942">
    <property type="entry name" value="Spt5_N"/>
    <property type="match status" value="1"/>
</dbReference>
<dbReference type="SMART" id="SM00739">
    <property type="entry name" value="KOW"/>
    <property type="match status" value="6"/>
</dbReference>
<feature type="region of interest" description="Disordered" evidence="12">
    <location>
        <begin position="1"/>
        <end position="109"/>
    </location>
</feature>
<dbReference type="InterPro" id="IPR022581">
    <property type="entry name" value="Spt5_N"/>
</dbReference>
<feature type="domain" description="KOW" evidence="14">
    <location>
        <begin position="444"/>
        <end position="471"/>
    </location>
</feature>
<evidence type="ECO:0000256" key="12">
    <source>
        <dbReference type="SAM" id="MobiDB-lite"/>
    </source>
</evidence>
<evidence type="ECO:0000256" key="8">
    <source>
        <dbReference type="ARBA" id="ARBA00024691"/>
    </source>
</evidence>
<feature type="region of interest" description="Disordered" evidence="12">
    <location>
        <begin position="787"/>
        <end position="880"/>
    </location>
</feature>
<dbReference type="FunFam" id="3.30.70.940:FF:000005">
    <property type="entry name" value="Transcription elongation factor SPT5"/>
    <property type="match status" value="1"/>
</dbReference>
<evidence type="ECO:0000256" key="4">
    <source>
        <dbReference type="ARBA" id="ARBA00021370"/>
    </source>
</evidence>
<feature type="domain" description="NusG-like N-terminal" evidence="13">
    <location>
        <begin position="186"/>
        <end position="275"/>
    </location>
</feature>
<dbReference type="InterPro" id="IPR041976">
    <property type="entry name" value="KOW_Spt5_3"/>
</dbReference>
<keyword evidence="7" id="KW-0539">Nucleus</keyword>
<dbReference type="Pfam" id="PF03439">
    <property type="entry name" value="Spt5-NGN"/>
    <property type="match status" value="1"/>
</dbReference>
<comment type="similarity">
    <text evidence="2">Belongs to the SPT5 family.</text>
</comment>
<dbReference type="Gene3D" id="3.30.70.940">
    <property type="entry name" value="NusG, N-terminal domain"/>
    <property type="match status" value="1"/>
</dbReference>
<dbReference type="InterPro" id="IPR014722">
    <property type="entry name" value="Rib_uL2_dom2"/>
</dbReference>
<dbReference type="GO" id="GO:0006397">
    <property type="term" value="P:mRNA processing"/>
    <property type="evidence" value="ECO:0007669"/>
    <property type="project" value="UniProtKB-KW"/>
</dbReference>
<evidence type="ECO:0000256" key="2">
    <source>
        <dbReference type="ARBA" id="ARBA00006956"/>
    </source>
</evidence>
<comment type="subcellular location">
    <subcellularLocation>
        <location evidence="1">Nucleus</location>
    </subcellularLocation>
</comment>
<dbReference type="Pfam" id="PF23290">
    <property type="entry name" value="KOW5_SPT5"/>
    <property type="match status" value="1"/>
</dbReference>
<dbReference type="InterPro" id="IPR041975">
    <property type="entry name" value="KOW_Spt5_2"/>
</dbReference>
<dbReference type="EMBL" id="AVOT02000653">
    <property type="protein sequence ID" value="MBW0463912.1"/>
    <property type="molecule type" value="Genomic_DNA"/>
</dbReference>
<evidence type="ECO:0000256" key="6">
    <source>
        <dbReference type="ARBA" id="ARBA00023163"/>
    </source>
</evidence>
<evidence type="ECO:0000256" key="7">
    <source>
        <dbReference type="ARBA" id="ARBA00023242"/>
    </source>
</evidence>
<dbReference type="Pfam" id="PF23284">
    <property type="entry name" value="KOW2_Spt5"/>
    <property type="match status" value="1"/>
</dbReference>
<feature type="domain" description="KOW" evidence="14">
    <location>
        <begin position="500"/>
        <end position="527"/>
    </location>
</feature>
<dbReference type="GO" id="GO:0003729">
    <property type="term" value="F:mRNA binding"/>
    <property type="evidence" value="ECO:0007669"/>
    <property type="project" value="TreeGrafter"/>
</dbReference>
<dbReference type="InterPro" id="IPR041978">
    <property type="entry name" value="KOW_Spt5_5"/>
</dbReference>
<proteinExistence type="inferred from homology"/>
<dbReference type="SUPFAM" id="SSF50104">
    <property type="entry name" value="Translation proteins SH3-like domain"/>
    <property type="match status" value="1"/>
</dbReference>
<evidence type="ECO:0000259" key="13">
    <source>
        <dbReference type="SMART" id="SM00738"/>
    </source>
</evidence>
<evidence type="ECO:0000256" key="10">
    <source>
        <dbReference type="ARBA" id="ARBA00029865"/>
    </source>
</evidence>
<dbReference type="GO" id="GO:0006368">
    <property type="term" value="P:transcription elongation by RNA polymerase II"/>
    <property type="evidence" value="ECO:0007669"/>
    <property type="project" value="TreeGrafter"/>
</dbReference>
<dbReference type="FunFam" id="2.30.30.30:FF:000029">
    <property type="entry name" value="Transcription elongation factor SPT5"/>
    <property type="match status" value="1"/>
</dbReference>
<sequence length="1220" mass="132671">MSAYHSDNEPPALSETFDSGPSTLNSKRGRDEAEEEEEEDEDEEDEEEEDEEEEEADHRGKPKKRRRRVRNQYIDDLADVDDEEEEEEEEEDGLGGPEDDFIDRNEISEADRTARRNLLRDISGDDDYDINAGHRGLDMTRQAREDADLGQIAADFRERYGRQYQSAARQFAEHVPKNLLMPSVNDPSIWAVKCKPGREKELVSALFRKFETHYKTPQALRIISAFYRDSLKGYIYIEARLETDVRDAVQGFVGIYKAELRMVPIEEMPDLLRTKKRETPIIPGGWVRIKRGKYAGDLARVNEVIENADEVGLRFVPRIDLNPKEAGMHTGSDGKIRKKDRATGGGIAVRPPQRFFNAEEVRKAYKPSDVIRANRGKYMFHGDYFKDGYIEKDFKITALEIENVNPTIDEVTRFLGDPSANGDANGDLNLSQIAELTKKTSIIVLQPGDHVEVFEGDQKGIQGTVHSIVNEIVILDPNPIIHPELKGSQIEIPARSLRKSFKPGDHVKVLTGQNVDETGLVIRVREEVVTFLSDLSCKEVEVFARDLRVAAEVGSSANTFGQFELYDLVQLDPQTTGVIFKIERDTFKVLDQNGNVRVVKPNQISAKRDSRYAIATDADGYEIAVNDQMKEKPSGGRHEGRRGRVLHIYRSMYAFLHSHDTMENGGVFVTNARNLVSVAPKGTKNDSGPLDLTKMNPEVAGRPPIGGPAAGAVLGQRFKRDEDIGKLCYIIKGPHKGLQGIIKDINGLLARVELHTNNKTLTVEKSKLGAKGRDGKVHPLADLARENMTGANRSGGYGSFGRPASTGPTGSNSTRIGGQSGPGTMGNATPAWGANGSRTSNPYLDGSRTSNPYADGGRTSNPYLDGGRTPAYNGSGAWDPGSKTVLSSGYGTSNSWDAEPYNSAAPTPATRTDIGTPVDPWGASTPAHAPTPKTDNILRPNPTSGTSDPRLGDRSERRDDGSMSSWGNPVGTTPFAAAPTPTAYTGRSGVSAPTPNAPTPGGLTPYVGAPTPAPYAAAPTPVGYANASTPAVYGAPTPAAYGAALTPYGTNPQYIAPSPAGPYTHGTIAATPYTAATPGAGLLNQHPSTLVPTPHYGLPENWPIPGIEVVIVRPRDKPAFNASRHDDQHAVVIGPMSAARNSGYSVKSLDPSNPIPPVPIDYLEPVQPRAPGDSVMILQGIYRTKRATTISRDASDWMVQLETGEQTIVDASHLAINNSS</sequence>
<evidence type="ECO:0000256" key="5">
    <source>
        <dbReference type="ARBA" id="ARBA00022664"/>
    </source>
</evidence>
<evidence type="ECO:0000256" key="1">
    <source>
        <dbReference type="ARBA" id="ARBA00004123"/>
    </source>
</evidence>
<feature type="compositionally biased region" description="Polar residues" evidence="12">
    <location>
        <begin position="16"/>
        <end position="26"/>
    </location>
</feature>
<evidence type="ECO:0000313" key="15">
    <source>
        <dbReference type="EMBL" id="MBW0463912.1"/>
    </source>
</evidence>
<feature type="compositionally biased region" description="Polar residues" evidence="12">
    <location>
        <begin position="836"/>
        <end position="862"/>
    </location>
</feature>
<evidence type="ECO:0000313" key="16">
    <source>
        <dbReference type="Proteomes" id="UP000765509"/>
    </source>
</evidence>
<dbReference type="SMART" id="SM00738">
    <property type="entry name" value="NGN"/>
    <property type="match status" value="1"/>
</dbReference>
<dbReference type="Pfam" id="PF23291">
    <property type="entry name" value="KOW4_SPT5"/>
    <property type="match status" value="1"/>
</dbReference>
<feature type="compositionally biased region" description="Acidic residues" evidence="12">
    <location>
        <begin position="32"/>
        <end position="55"/>
    </location>
</feature>
<organism evidence="15 16">
    <name type="scientific">Austropuccinia psidii MF-1</name>
    <dbReference type="NCBI Taxonomy" id="1389203"/>
    <lineage>
        <taxon>Eukaryota</taxon>
        <taxon>Fungi</taxon>
        <taxon>Dikarya</taxon>
        <taxon>Basidiomycota</taxon>
        <taxon>Pucciniomycotina</taxon>
        <taxon>Pucciniomycetes</taxon>
        <taxon>Pucciniales</taxon>
        <taxon>Sphaerophragmiaceae</taxon>
        <taxon>Austropuccinia</taxon>
    </lineage>
</organism>
<accession>A0A9Q3BEQ0</accession>
<feature type="domain" description="KOW" evidence="14">
    <location>
        <begin position="280"/>
        <end position="307"/>
    </location>
</feature>
<dbReference type="Proteomes" id="UP000765509">
    <property type="component" value="Unassembled WGS sequence"/>
</dbReference>